<sequence>MHSAPLLRHTSKRRVPPRHFAIRSSTMSLTGSILGDVISTLVFVAGLLVLIVKWFYGYWKRRGVPSLEPESVFGNFKDILLHRKNFGEGLQELYLRLDPHPYGGVFISLRPALLIRDPELIKSVLLKDFSHFQHRGFKVDEKHDPLSAHLFNLGGPRWRALRTKLTPTFTSGKMRLMFPLMDACAREMLDALRPLAGRREDVEIKEWNARFTTDVIGSCAFGIQCNSIRNPDSEFRKMGREVFNSPIRALFNFVLVRTGYLLHIKLLSPESDRFFMGVVRETVDYRKKNGVTRNDFINLLLQLQEKGHVDPDHDSPDKGKKVSHSADIDFPFTDDLFAAQCFVFFIAGFETSSTTMSFCIHELAVNPDIQERLREEIDSVVAKHGGKLTYEAIQEMSYLDMVVSETLRKYPPVGNLGRVCTEPYTIPGTNLRIEKGTKVFVPVYGIHHDPKYYPDPENFDPERFTEEGKASRHHFVYLPFGEGPRICIGMRFGLVQAKLGIASLVSKFVFSASSQTPAKLKMDPNSAVTSSIGGIHVRIATRT</sequence>
<keyword evidence="7" id="KW-0256">Endoplasmic reticulum</keyword>
<keyword evidence="12 15" id="KW-0472">Membrane</keyword>
<evidence type="ECO:0000256" key="10">
    <source>
        <dbReference type="ARBA" id="ARBA00023004"/>
    </source>
</evidence>
<evidence type="ECO:0000256" key="12">
    <source>
        <dbReference type="ARBA" id="ARBA00023136"/>
    </source>
</evidence>
<feature type="transmembrane region" description="Helical" evidence="15">
    <location>
        <begin position="33"/>
        <end position="56"/>
    </location>
</feature>
<evidence type="ECO:0000256" key="13">
    <source>
        <dbReference type="PIRSR" id="PIRSR602401-1"/>
    </source>
</evidence>
<dbReference type="EMBL" id="KY852414">
    <property type="protein sequence ID" value="AVL92852.1"/>
    <property type="molecule type" value="mRNA"/>
</dbReference>
<reference evidence="16" key="1">
    <citation type="submission" date="2017-03" db="EMBL/GenBank/DDBJ databases">
        <authorList>
            <person name="Zhang X.Y."/>
            <person name="Li Y.H."/>
            <person name="Kang X.L."/>
            <person name="Wu H.H."/>
            <person name="Yu R.R."/>
            <person name="Guo Y.Q."/>
            <person name="Wang J.X."/>
            <person name="Zhang J.Z."/>
            <person name="Ma E.B."/>
        </authorList>
    </citation>
    <scope>NUCLEOTIDE SEQUENCE</scope>
    <source>
        <strain evidence="16">Locust strain-K13</strain>
    </source>
</reference>
<dbReference type="Gene3D" id="1.10.630.10">
    <property type="entry name" value="Cytochrome P450"/>
    <property type="match status" value="1"/>
</dbReference>
<keyword evidence="15" id="KW-1133">Transmembrane helix</keyword>
<organism evidence="16">
    <name type="scientific">Locusta migratoria</name>
    <name type="common">Migratory locust</name>
    <dbReference type="NCBI Taxonomy" id="7004"/>
    <lineage>
        <taxon>Eukaryota</taxon>
        <taxon>Metazoa</taxon>
        <taxon>Ecdysozoa</taxon>
        <taxon>Arthropoda</taxon>
        <taxon>Hexapoda</taxon>
        <taxon>Insecta</taxon>
        <taxon>Pterygota</taxon>
        <taxon>Neoptera</taxon>
        <taxon>Polyneoptera</taxon>
        <taxon>Orthoptera</taxon>
        <taxon>Caelifera</taxon>
        <taxon>Acrididea</taxon>
        <taxon>Acridomorpha</taxon>
        <taxon>Acridoidea</taxon>
        <taxon>Acrididae</taxon>
        <taxon>Oedipodinae</taxon>
        <taxon>Locusta</taxon>
    </lineage>
</organism>
<dbReference type="FunFam" id="1.10.630.10:FF:000042">
    <property type="entry name" value="Cytochrome P450"/>
    <property type="match status" value="1"/>
</dbReference>
<evidence type="ECO:0000256" key="3">
    <source>
        <dbReference type="ARBA" id="ARBA00004406"/>
    </source>
</evidence>
<evidence type="ECO:0000256" key="15">
    <source>
        <dbReference type="SAM" id="Phobius"/>
    </source>
</evidence>
<dbReference type="InterPro" id="IPR050476">
    <property type="entry name" value="Insect_CytP450_Detox"/>
</dbReference>
<evidence type="ECO:0000256" key="9">
    <source>
        <dbReference type="ARBA" id="ARBA00023002"/>
    </source>
</evidence>
<dbReference type="Pfam" id="PF00067">
    <property type="entry name" value="p450"/>
    <property type="match status" value="1"/>
</dbReference>
<dbReference type="GO" id="GO:0020037">
    <property type="term" value="F:heme binding"/>
    <property type="evidence" value="ECO:0007669"/>
    <property type="project" value="InterPro"/>
</dbReference>
<dbReference type="AlphaFoldDB" id="A0A6F8GXL1"/>
<feature type="binding site" description="axial binding residue" evidence="13">
    <location>
        <position position="487"/>
    </location>
    <ligand>
        <name>heme</name>
        <dbReference type="ChEBI" id="CHEBI:30413"/>
    </ligand>
    <ligandPart>
        <name>Fe</name>
        <dbReference type="ChEBI" id="CHEBI:18248"/>
    </ligandPart>
</feature>
<dbReference type="GO" id="GO:0005789">
    <property type="term" value="C:endoplasmic reticulum membrane"/>
    <property type="evidence" value="ECO:0007669"/>
    <property type="project" value="UniProtKB-SubCell"/>
</dbReference>
<evidence type="ECO:0000313" key="16">
    <source>
        <dbReference type="EMBL" id="AVL92852.1"/>
    </source>
</evidence>
<evidence type="ECO:0000256" key="1">
    <source>
        <dbReference type="ARBA" id="ARBA00001971"/>
    </source>
</evidence>
<evidence type="ECO:0000256" key="14">
    <source>
        <dbReference type="RuleBase" id="RU000461"/>
    </source>
</evidence>
<keyword evidence="5 13" id="KW-0349">Heme</keyword>
<evidence type="ECO:0000256" key="6">
    <source>
        <dbReference type="ARBA" id="ARBA00022723"/>
    </source>
</evidence>
<accession>A0A6F8GXL1</accession>
<dbReference type="PRINTS" id="PR00385">
    <property type="entry name" value="P450"/>
</dbReference>
<keyword evidence="10 13" id="KW-0408">Iron</keyword>
<dbReference type="PANTHER" id="PTHR24292">
    <property type="entry name" value="CYTOCHROME P450"/>
    <property type="match status" value="1"/>
</dbReference>
<keyword evidence="11 14" id="KW-0503">Monooxygenase</keyword>
<dbReference type="GO" id="GO:0004497">
    <property type="term" value="F:monooxygenase activity"/>
    <property type="evidence" value="ECO:0007669"/>
    <property type="project" value="UniProtKB-KW"/>
</dbReference>
<dbReference type="GO" id="GO:0016705">
    <property type="term" value="F:oxidoreductase activity, acting on paired donors, with incorporation or reduction of molecular oxygen"/>
    <property type="evidence" value="ECO:0007669"/>
    <property type="project" value="InterPro"/>
</dbReference>
<dbReference type="CDD" id="cd11056">
    <property type="entry name" value="CYP6-like"/>
    <property type="match status" value="1"/>
</dbReference>
<dbReference type="GO" id="GO:0005506">
    <property type="term" value="F:iron ion binding"/>
    <property type="evidence" value="ECO:0007669"/>
    <property type="project" value="InterPro"/>
</dbReference>
<evidence type="ECO:0000256" key="7">
    <source>
        <dbReference type="ARBA" id="ARBA00022824"/>
    </source>
</evidence>
<evidence type="ECO:0000256" key="5">
    <source>
        <dbReference type="ARBA" id="ARBA00022617"/>
    </source>
</evidence>
<keyword evidence="9 14" id="KW-0560">Oxidoreductase</keyword>
<dbReference type="PROSITE" id="PS00086">
    <property type="entry name" value="CYTOCHROME_P450"/>
    <property type="match status" value="1"/>
</dbReference>
<comment type="cofactor">
    <cofactor evidence="1 13">
        <name>heme</name>
        <dbReference type="ChEBI" id="CHEBI:30413"/>
    </cofactor>
</comment>
<evidence type="ECO:0000256" key="11">
    <source>
        <dbReference type="ARBA" id="ARBA00023033"/>
    </source>
</evidence>
<dbReference type="PRINTS" id="PR00463">
    <property type="entry name" value="EP450I"/>
</dbReference>
<keyword evidence="8" id="KW-0492">Microsome</keyword>
<comment type="subcellular location">
    <subcellularLocation>
        <location evidence="3">Endoplasmic reticulum membrane</location>
        <topology evidence="3">Peripheral membrane protein</topology>
    </subcellularLocation>
    <subcellularLocation>
        <location evidence="2">Microsome membrane</location>
        <topology evidence="2">Peripheral membrane protein</topology>
    </subcellularLocation>
</comment>
<dbReference type="InterPro" id="IPR001128">
    <property type="entry name" value="Cyt_P450"/>
</dbReference>
<evidence type="ECO:0000256" key="2">
    <source>
        <dbReference type="ARBA" id="ARBA00004174"/>
    </source>
</evidence>
<dbReference type="PANTHER" id="PTHR24292:SF54">
    <property type="entry name" value="CYP9F3-RELATED"/>
    <property type="match status" value="1"/>
</dbReference>
<comment type="similarity">
    <text evidence="4 14">Belongs to the cytochrome P450 family.</text>
</comment>
<dbReference type="SUPFAM" id="SSF48264">
    <property type="entry name" value="Cytochrome P450"/>
    <property type="match status" value="1"/>
</dbReference>
<keyword evidence="6 13" id="KW-0479">Metal-binding</keyword>
<protein>
    <submittedName>
        <fullName evidence="16">CYP450</fullName>
    </submittedName>
</protein>
<dbReference type="InterPro" id="IPR002401">
    <property type="entry name" value="Cyt_P450_E_grp-I"/>
</dbReference>
<keyword evidence="15" id="KW-0812">Transmembrane</keyword>
<proteinExistence type="evidence at transcript level"/>
<reference evidence="16" key="2">
    <citation type="journal article" date="2020" name="Int. J. Biol. Macromol.">
        <title>Transcriptome analysis of antennal cytochrome P450s and their transcriptional responses to plant and locust volatiles in Locusta migratoria.</title>
        <authorList>
            <person name="Wu H."/>
            <person name="Liu Y."/>
            <person name="Shi X."/>
            <person name="Zhang X."/>
            <person name="Ye C."/>
            <person name="Zhu K.Y."/>
            <person name="Zhu F."/>
            <person name="Zhang J."/>
            <person name="Ma E."/>
        </authorList>
    </citation>
    <scope>NUCLEOTIDE SEQUENCE</scope>
    <source>
        <strain evidence="16">Locust strain-K13</strain>
    </source>
</reference>
<evidence type="ECO:0000256" key="4">
    <source>
        <dbReference type="ARBA" id="ARBA00010617"/>
    </source>
</evidence>
<dbReference type="InterPro" id="IPR036396">
    <property type="entry name" value="Cyt_P450_sf"/>
</dbReference>
<name>A0A6F8GXL1_LOCMI</name>
<evidence type="ECO:0000256" key="8">
    <source>
        <dbReference type="ARBA" id="ARBA00022848"/>
    </source>
</evidence>
<dbReference type="InterPro" id="IPR017972">
    <property type="entry name" value="Cyt_P450_CS"/>
</dbReference>